<evidence type="ECO:0000313" key="2">
    <source>
        <dbReference type="Proteomes" id="UP000324832"/>
    </source>
</evidence>
<proteinExistence type="predicted"/>
<keyword evidence="2" id="KW-1185">Reference proteome</keyword>
<evidence type="ECO:0000313" key="1">
    <source>
        <dbReference type="EMBL" id="VVD02026.1"/>
    </source>
</evidence>
<dbReference type="EMBL" id="FZQP02005722">
    <property type="protein sequence ID" value="VVD02026.1"/>
    <property type="molecule type" value="Genomic_DNA"/>
</dbReference>
<organism evidence="1 2">
    <name type="scientific">Leptidea sinapis</name>
    <dbReference type="NCBI Taxonomy" id="189913"/>
    <lineage>
        <taxon>Eukaryota</taxon>
        <taxon>Metazoa</taxon>
        <taxon>Ecdysozoa</taxon>
        <taxon>Arthropoda</taxon>
        <taxon>Hexapoda</taxon>
        <taxon>Insecta</taxon>
        <taxon>Pterygota</taxon>
        <taxon>Neoptera</taxon>
        <taxon>Endopterygota</taxon>
        <taxon>Lepidoptera</taxon>
        <taxon>Glossata</taxon>
        <taxon>Ditrysia</taxon>
        <taxon>Papilionoidea</taxon>
        <taxon>Pieridae</taxon>
        <taxon>Dismorphiinae</taxon>
        <taxon>Leptidea</taxon>
    </lineage>
</organism>
<protein>
    <submittedName>
        <fullName evidence="1">Uncharacterized protein</fullName>
    </submittedName>
</protein>
<reference evidence="1 2" key="1">
    <citation type="submission" date="2017-07" db="EMBL/GenBank/DDBJ databases">
        <authorList>
            <person name="Talla V."/>
            <person name="Backstrom N."/>
        </authorList>
    </citation>
    <scope>NUCLEOTIDE SEQUENCE [LARGE SCALE GENOMIC DNA]</scope>
</reference>
<dbReference type="Proteomes" id="UP000324832">
    <property type="component" value="Unassembled WGS sequence"/>
</dbReference>
<accession>A0A5E4QVL7</accession>
<gene>
    <name evidence="1" type="ORF">LSINAPIS_LOCUS12329</name>
</gene>
<dbReference type="AlphaFoldDB" id="A0A5E4QVL7"/>
<sequence length="99" mass="11310">MKNNILIPQKYLIVETRQMLTVAEAPAIPEIDTALLQASITTKRKVLETKRCTSDTVAHKSIVTILPHRSVPLINMHTINQIKQKCMLWPCIFPQYLLT</sequence>
<name>A0A5E4QVL7_9NEOP</name>